<accession>A0ABS5GCN4</accession>
<dbReference type="InterPro" id="IPR017937">
    <property type="entry name" value="Thioredoxin_CS"/>
</dbReference>
<dbReference type="PANTHER" id="PTHR42852:SF17">
    <property type="entry name" value="THIOREDOXIN-LIKE PROTEIN HI_1115"/>
    <property type="match status" value="1"/>
</dbReference>
<evidence type="ECO:0000313" key="3">
    <source>
        <dbReference type="EMBL" id="MBR1139095.1"/>
    </source>
</evidence>
<dbReference type="InterPro" id="IPR000866">
    <property type="entry name" value="AhpC/TSA"/>
</dbReference>
<comment type="caution">
    <text evidence="3">The sequence shown here is derived from an EMBL/GenBank/DDBJ whole genome shotgun (WGS) entry which is preliminary data.</text>
</comment>
<gene>
    <name evidence="3" type="ORF">JQ619_25370</name>
</gene>
<name>A0ABS5GCN4_9BRAD</name>
<protein>
    <submittedName>
        <fullName evidence="3">TlpA family protein disulfide reductase</fullName>
    </submittedName>
</protein>
<dbReference type="EMBL" id="JAFCLK010000026">
    <property type="protein sequence ID" value="MBR1139095.1"/>
    <property type="molecule type" value="Genomic_DNA"/>
</dbReference>
<evidence type="ECO:0000256" key="1">
    <source>
        <dbReference type="ARBA" id="ARBA00023284"/>
    </source>
</evidence>
<dbReference type="PROSITE" id="PS00194">
    <property type="entry name" value="THIOREDOXIN_1"/>
    <property type="match status" value="1"/>
</dbReference>
<dbReference type="SUPFAM" id="SSF52833">
    <property type="entry name" value="Thioredoxin-like"/>
    <property type="match status" value="1"/>
</dbReference>
<evidence type="ECO:0000259" key="2">
    <source>
        <dbReference type="PROSITE" id="PS51352"/>
    </source>
</evidence>
<dbReference type="InterPro" id="IPR036249">
    <property type="entry name" value="Thioredoxin-like_sf"/>
</dbReference>
<keyword evidence="4" id="KW-1185">Reference proteome</keyword>
<dbReference type="CDD" id="cd02966">
    <property type="entry name" value="TlpA_like_family"/>
    <property type="match status" value="1"/>
</dbReference>
<reference evidence="4" key="1">
    <citation type="journal article" date="2021" name="ISME J.">
        <title>Evolutionary origin and ecological implication of a unique nif island in free-living Bradyrhizobium lineages.</title>
        <authorList>
            <person name="Tao J."/>
        </authorList>
    </citation>
    <scope>NUCLEOTIDE SEQUENCE [LARGE SCALE GENOMIC DNA]</scope>
    <source>
        <strain evidence="4">SZCCT0094</strain>
    </source>
</reference>
<dbReference type="InterPro" id="IPR050553">
    <property type="entry name" value="Thioredoxin_ResA/DsbE_sf"/>
</dbReference>
<organism evidence="3 4">
    <name type="scientific">Bradyrhizobium denitrificans</name>
    <dbReference type="NCBI Taxonomy" id="2734912"/>
    <lineage>
        <taxon>Bacteria</taxon>
        <taxon>Pseudomonadati</taxon>
        <taxon>Pseudomonadota</taxon>
        <taxon>Alphaproteobacteria</taxon>
        <taxon>Hyphomicrobiales</taxon>
        <taxon>Nitrobacteraceae</taxon>
        <taxon>Bradyrhizobium</taxon>
    </lineage>
</organism>
<dbReference type="Pfam" id="PF00578">
    <property type="entry name" value="AhpC-TSA"/>
    <property type="match status" value="1"/>
</dbReference>
<feature type="domain" description="Thioredoxin" evidence="2">
    <location>
        <begin position="30"/>
        <end position="178"/>
    </location>
</feature>
<dbReference type="PROSITE" id="PS51352">
    <property type="entry name" value="THIOREDOXIN_2"/>
    <property type="match status" value="1"/>
</dbReference>
<dbReference type="Proteomes" id="UP001314635">
    <property type="component" value="Unassembled WGS sequence"/>
</dbReference>
<proteinExistence type="predicted"/>
<dbReference type="RefSeq" id="WP_172236676.1">
    <property type="nucleotide sequence ID" value="NZ_JABFDP010000011.1"/>
</dbReference>
<evidence type="ECO:0000313" key="4">
    <source>
        <dbReference type="Proteomes" id="UP001314635"/>
    </source>
</evidence>
<sequence length="179" mass="19799">MPYLLTRNSALAASADPPSFQSGRFQFTLLSPAQELPSLRLFGLRGRPINLADLRGKPILLNFWASWCAACRTELPVLDRLHQRGDVEVVTVALDRGGREVVSRFVDGLKLKGLPIYLDPNGYVASLDRDNPRNAPFLVYGMPITYLVARSGRIVGYMPGAADWLAPEAQPLIDHLRNS</sequence>
<dbReference type="InterPro" id="IPR013766">
    <property type="entry name" value="Thioredoxin_domain"/>
</dbReference>
<dbReference type="Gene3D" id="3.40.30.10">
    <property type="entry name" value="Glutaredoxin"/>
    <property type="match status" value="1"/>
</dbReference>
<dbReference type="PANTHER" id="PTHR42852">
    <property type="entry name" value="THIOL:DISULFIDE INTERCHANGE PROTEIN DSBE"/>
    <property type="match status" value="1"/>
</dbReference>
<keyword evidence="1" id="KW-0676">Redox-active center</keyword>